<feature type="transmembrane region" description="Helical" evidence="6">
    <location>
        <begin position="15"/>
        <end position="36"/>
    </location>
</feature>
<evidence type="ECO:0000256" key="5">
    <source>
        <dbReference type="SAM" id="MobiDB-lite"/>
    </source>
</evidence>
<dbReference type="Pfam" id="PF08372">
    <property type="entry name" value="PRT_C"/>
    <property type="match status" value="1"/>
</dbReference>
<feature type="domain" description="Multiple C2" evidence="7">
    <location>
        <begin position="24"/>
        <end position="168"/>
    </location>
</feature>
<evidence type="ECO:0000256" key="4">
    <source>
        <dbReference type="ARBA" id="ARBA00022837"/>
    </source>
</evidence>
<accession>A0ABU7CDF0</accession>
<keyword evidence="6" id="KW-0472">Membrane</keyword>
<keyword evidence="6" id="KW-1133">Transmembrane helix</keyword>
<organism evidence="8 9">
    <name type="scientific">Ataeniobius toweri</name>
    <dbReference type="NCBI Taxonomy" id="208326"/>
    <lineage>
        <taxon>Eukaryota</taxon>
        <taxon>Metazoa</taxon>
        <taxon>Chordata</taxon>
        <taxon>Craniata</taxon>
        <taxon>Vertebrata</taxon>
        <taxon>Euteleostomi</taxon>
        <taxon>Actinopterygii</taxon>
        <taxon>Neopterygii</taxon>
        <taxon>Teleostei</taxon>
        <taxon>Neoteleostei</taxon>
        <taxon>Acanthomorphata</taxon>
        <taxon>Ovalentaria</taxon>
        <taxon>Atherinomorphae</taxon>
        <taxon>Cyprinodontiformes</taxon>
        <taxon>Goodeidae</taxon>
        <taxon>Ataeniobius</taxon>
    </lineage>
</organism>
<dbReference type="EMBL" id="JAHUTI010089423">
    <property type="protein sequence ID" value="MED6260952.1"/>
    <property type="molecule type" value="Genomic_DNA"/>
</dbReference>
<keyword evidence="6" id="KW-0812">Transmembrane</keyword>
<dbReference type="PANTHER" id="PTHR45911:SF9">
    <property type="entry name" value="MULTIPLE C2 AND TRANSMEMBRANE DOMAIN-CONTAINING PROTEIN 2"/>
    <property type="match status" value="1"/>
</dbReference>
<evidence type="ECO:0000256" key="1">
    <source>
        <dbReference type="ARBA" id="ARBA00007923"/>
    </source>
</evidence>
<dbReference type="Proteomes" id="UP001345963">
    <property type="component" value="Unassembled WGS sequence"/>
</dbReference>
<evidence type="ECO:0000256" key="6">
    <source>
        <dbReference type="SAM" id="Phobius"/>
    </source>
</evidence>
<evidence type="ECO:0000256" key="2">
    <source>
        <dbReference type="ARBA" id="ARBA00022723"/>
    </source>
</evidence>
<keyword evidence="2" id="KW-0479">Metal-binding</keyword>
<feature type="transmembrane region" description="Helical" evidence="6">
    <location>
        <begin position="106"/>
        <end position="127"/>
    </location>
</feature>
<keyword evidence="9" id="KW-1185">Reference proteome</keyword>
<feature type="region of interest" description="Disordered" evidence="5">
    <location>
        <begin position="178"/>
        <end position="216"/>
    </location>
</feature>
<evidence type="ECO:0000256" key="3">
    <source>
        <dbReference type="ARBA" id="ARBA00022737"/>
    </source>
</evidence>
<proteinExistence type="inferred from homology"/>
<protein>
    <recommendedName>
        <fullName evidence="7">Multiple C2 domain-containing protein</fullName>
    </recommendedName>
</protein>
<comment type="similarity">
    <text evidence="1">Belongs to the MCTP family.</text>
</comment>
<reference evidence="8 9" key="1">
    <citation type="submission" date="2021-07" db="EMBL/GenBank/DDBJ databases">
        <authorList>
            <person name="Palmer J.M."/>
        </authorList>
    </citation>
    <scope>NUCLEOTIDE SEQUENCE [LARGE SCALE GENOMIC DNA]</scope>
    <source>
        <strain evidence="8 9">AT_MEX2019</strain>
        <tissue evidence="8">Muscle</tissue>
    </source>
</reference>
<dbReference type="PANTHER" id="PTHR45911">
    <property type="entry name" value="C2 DOMAIN-CONTAINING PROTEIN"/>
    <property type="match status" value="1"/>
</dbReference>
<dbReference type="InterPro" id="IPR013583">
    <property type="entry name" value="MCTP_C"/>
</dbReference>
<evidence type="ECO:0000313" key="8">
    <source>
        <dbReference type="EMBL" id="MED6260952.1"/>
    </source>
</evidence>
<comment type="caution">
    <text evidence="8">The sequence shown here is derived from an EMBL/GenBank/DDBJ whole genome shotgun (WGS) entry which is preliminary data.</text>
</comment>
<keyword evidence="4" id="KW-0106">Calcium</keyword>
<gene>
    <name evidence="8" type="ORF">ATANTOWER_031851</name>
</gene>
<evidence type="ECO:0000313" key="9">
    <source>
        <dbReference type="Proteomes" id="UP001345963"/>
    </source>
</evidence>
<keyword evidence="3" id="KW-0677">Repeat</keyword>
<name>A0ABU7CDF0_9TELE</name>
<evidence type="ECO:0000259" key="7">
    <source>
        <dbReference type="Pfam" id="PF08372"/>
    </source>
</evidence>
<sequence>MPLTFKQPGIFLVTVWHWELFMLPLFLLLLIGWNYIQFSRDKATSNQDLVNMAMGDDDEEDEKEPGKKGLMDKIHMVQEVVLVVQNVLEEIANIGERVKNIFNWSVPFMSCLTCLVLFVAASLLYIIPLRYIVLVWGVNKFTKKLRNPYSIDSNEILDFLQRVPSDVQKVQYSVLRAPTGQNQPRKKNPPDNNTPVPAEPLTPHTHTHHPNSAPCC</sequence>